<gene>
    <name evidence="1" type="ORF">EYC84_008353</name>
</gene>
<proteinExistence type="predicted"/>
<keyword evidence="2" id="KW-1185">Reference proteome</keyword>
<comment type="caution">
    <text evidence="1">The sequence shown here is derived from an EMBL/GenBank/DDBJ whole genome shotgun (WGS) entry which is preliminary data.</text>
</comment>
<protein>
    <submittedName>
        <fullName evidence="1">Uncharacterized protein</fullName>
    </submittedName>
</protein>
<dbReference type="AlphaFoldDB" id="A0A5M9JGM3"/>
<evidence type="ECO:0000313" key="2">
    <source>
        <dbReference type="Proteomes" id="UP000322873"/>
    </source>
</evidence>
<sequence>MVQYALPDHVPLPQCRNLSLGSAEINLQYADKHPGLISAVPLNSLRNSYINTSLSTSNATLRAYTL</sequence>
<accession>A0A5M9JGM3</accession>
<evidence type="ECO:0000313" key="1">
    <source>
        <dbReference type="EMBL" id="KAA8567907.1"/>
    </source>
</evidence>
<name>A0A5M9JGM3_MONFR</name>
<dbReference type="Proteomes" id="UP000322873">
    <property type="component" value="Unassembled WGS sequence"/>
</dbReference>
<organism evidence="1 2">
    <name type="scientific">Monilinia fructicola</name>
    <name type="common">Brown rot fungus</name>
    <name type="synonym">Ciboria fructicola</name>
    <dbReference type="NCBI Taxonomy" id="38448"/>
    <lineage>
        <taxon>Eukaryota</taxon>
        <taxon>Fungi</taxon>
        <taxon>Dikarya</taxon>
        <taxon>Ascomycota</taxon>
        <taxon>Pezizomycotina</taxon>
        <taxon>Leotiomycetes</taxon>
        <taxon>Helotiales</taxon>
        <taxon>Sclerotiniaceae</taxon>
        <taxon>Monilinia</taxon>
    </lineage>
</organism>
<dbReference type="EMBL" id="VICG01000010">
    <property type="protein sequence ID" value="KAA8567907.1"/>
    <property type="molecule type" value="Genomic_DNA"/>
</dbReference>
<reference evidence="1 2" key="1">
    <citation type="submission" date="2019-06" db="EMBL/GenBank/DDBJ databases">
        <title>Genome Sequence of the Brown Rot Fungal Pathogen Monilinia fructicola.</title>
        <authorList>
            <person name="De Miccolis Angelini R.M."/>
            <person name="Landi L."/>
            <person name="Abate D."/>
            <person name="Pollastro S."/>
            <person name="Romanazzi G."/>
            <person name="Faretra F."/>
        </authorList>
    </citation>
    <scope>NUCLEOTIDE SEQUENCE [LARGE SCALE GENOMIC DNA]</scope>
    <source>
        <strain evidence="1 2">Mfrc123</strain>
    </source>
</reference>